<feature type="region of interest" description="Disordered" evidence="3">
    <location>
        <begin position="234"/>
        <end position="340"/>
    </location>
</feature>
<dbReference type="PANTHER" id="PTHR12375">
    <property type="entry name" value="RNA-BINDING PROTEIN LUC7-RELATED"/>
    <property type="match status" value="1"/>
</dbReference>
<comment type="caution">
    <text evidence="4">The sequence shown here is derived from an EMBL/GenBank/DDBJ whole genome shotgun (WGS) entry which is preliminary data.</text>
</comment>
<keyword evidence="2" id="KW-0175">Coiled coil</keyword>
<feature type="coiled-coil region" evidence="2">
    <location>
        <begin position="121"/>
        <end position="177"/>
    </location>
</feature>
<dbReference type="AlphaFoldDB" id="A0ABD1D6D3"/>
<evidence type="ECO:0000256" key="1">
    <source>
        <dbReference type="ARBA" id="ARBA00005655"/>
    </source>
</evidence>
<evidence type="ECO:0000256" key="3">
    <source>
        <dbReference type="SAM" id="MobiDB-lite"/>
    </source>
</evidence>
<dbReference type="InterPro" id="IPR038078">
    <property type="entry name" value="PhoU-like_sf"/>
</dbReference>
<gene>
    <name evidence="4" type="ORF">pipiens_011419</name>
</gene>
<protein>
    <recommendedName>
        <fullName evidence="6">Luc7-like protein 3</fullName>
    </recommendedName>
</protein>
<dbReference type="EMBL" id="JBEHCU010007248">
    <property type="protein sequence ID" value="KAL1395198.1"/>
    <property type="molecule type" value="Genomic_DNA"/>
</dbReference>
<sequence length="378" mass="43852">MVDVARQLLDELMGRNRNLDPSVKGKALNWEDEEFCTFFMVKFCPHDLFVNTRADLGQCGKLHDEEAKRLFEQSKPTRKKIQYEDDFLRFCSNMINEVDRKIMKGKQRLLLMNSKLEGRPVSKQQEQVNTMTEKINKLLREAEEAGIRGDVDQAQSLMQMSDQLKEEKDELVKQAETNGWSVTAEIAAAQEKQMEVCEVCGAFLIVGDAQQRIDDHLTGKQHLGYSKLRQAVEEMEAKRHSPVKVEERRRDDDRKDRRDRRRDEPRSRERDDRFHRGGGGGGFGDDNRRRDNRRDHRDRDYERYGRGRGGGHGSGGHEGRERDRHHKRSERHRSRSRSIPSYAIKNLNIIPPLPKKLFPKSTIPAIGAITHVGVSYHV</sequence>
<feature type="compositionally biased region" description="Basic residues" evidence="3">
    <location>
        <begin position="323"/>
        <end position="336"/>
    </location>
</feature>
<evidence type="ECO:0000313" key="5">
    <source>
        <dbReference type="Proteomes" id="UP001562425"/>
    </source>
</evidence>
<evidence type="ECO:0000313" key="4">
    <source>
        <dbReference type="EMBL" id="KAL1395198.1"/>
    </source>
</evidence>
<evidence type="ECO:0008006" key="6">
    <source>
        <dbReference type="Google" id="ProtNLM"/>
    </source>
</evidence>
<name>A0ABD1D6D3_CULPP</name>
<keyword evidence="5" id="KW-1185">Reference proteome</keyword>
<dbReference type="Proteomes" id="UP001562425">
    <property type="component" value="Unassembled WGS sequence"/>
</dbReference>
<feature type="compositionally biased region" description="Basic and acidic residues" evidence="3">
    <location>
        <begin position="285"/>
        <end position="305"/>
    </location>
</feature>
<organism evidence="4 5">
    <name type="scientific">Culex pipiens pipiens</name>
    <name type="common">Northern house mosquito</name>
    <dbReference type="NCBI Taxonomy" id="38569"/>
    <lineage>
        <taxon>Eukaryota</taxon>
        <taxon>Metazoa</taxon>
        <taxon>Ecdysozoa</taxon>
        <taxon>Arthropoda</taxon>
        <taxon>Hexapoda</taxon>
        <taxon>Insecta</taxon>
        <taxon>Pterygota</taxon>
        <taxon>Neoptera</taxon>
        <taxon>Endopterygota</taxon>
        <taxon>Diptera</taxon>
        <taxon>Nematocera</taxon>
        <taxon>Culicoidea</taxon>
        <taxon>Culicidae</taxon>
        <taxon>Culicinae</taxon>
        <taxon>Culicini</taxon>
        <taxon>Culex</taxon>
        <taxon>Culex</taxon>
    </lineage>
</organism>
<reference evidence="4 5" key="1">
    <citation type="submission" date="2024-05" db="EMBL/GenBank/DDBJ databases">
        <title>Culex pipiens pipiens assembly and annotation.</title>
        <authorList>
            <person name="Alout H."/>
            <person name="Durand T."/>
        </authorList>
    </citation>
    <scope>NUCLEOTIDE SEQUENCE [LARGE SCALE GENOMIC DNA]</scope>
    <source>
        <strain evidence="4">HA-2024</strain>
        <tissue evidence="4">Whole body</tissue>
    </source>
</reference>
<feature type="compositionally biased region" description="Basic and acidic residues" evidence="3">
    <location>
        <begin position="234"/>
        <end position="275"/>
    </location>
</feature>
<dbReference type="Pfam" id="PF03194">
    <property type="entry name" value="LUC7"/>
    <property type="match status" value="1"/>
</dbReference>
<evidence type="ECO:0000256" key="2">
    <source>
        <dbReference type="SAM" id="Coils"/>
    </source>
</evidence>
<accession>A0ABD1D6D3</accession>
<dbReference type="InterPro" id="IPR004882">
    <property type="entry name" value="Luc7-rel"/>
</dbReference>
<dbReference type="Gene3D" id="1.20.58.220">
    <property type="entry name" value="Phosphate transport system protein phou homolog 2, domain 2"/>
    <property type="match status" value="1"/>
</dbReference>
<comment type="similarity">
    <text evidence="1">Belongs to the Luc7 family.</text>
</comment>
<proteinExistence type="inferred from homology"/>